<keyword evidence="3" id="KW-1185">Reference proteome</keyword>
<proteinExistence type="predicted"/>
<gene>
    <name evidence="2" type="ORF">CEXT_671811</name>
</gene>
<evidence type="ECO:0000313" key="3">
    <source>
        <dbReference type="Proteomes" id="UP001054945"/>
    </source>
</evidence>
<keyword evidence="1" id="KW-0812">Transmembrane</keyword>
<comment type="caution">
    <text evidence="2">The sequence shown here is derived from an EMBL/GenBank/DDBJ whole genome shotgun (WGS) entry which is preliminary data.</text>
</comment>
<sequence length="132" mass="14437">MNHQCFILHHLLLLLLHQYFLLYQLPLLLLHQYFLFTSCRSSASVFSSSPAADSFSASLFSSLPAADSFSASLFSSLPAAAASFASNSNSINVGPSPSGLINIRYNNVSQFQDDDCQIIKIVEIVDLSSDEE</sequence>
<protein>
    <submittedName>
        <fullName evidence="2">Uncharacterized protein</fullName>
    </submittedName>
</protein>
<feature type="transmembrane region" description="Helical" evidence="1">
    <location>
        <begin position="6"/>
        <end position="30"/>
    </location>
</feature>
<keyword evidence="1" id="KW-1133">Transmembrane helix</keyword>
<name>A0AAV4XMM2_CAEEX</name>
<dbReference type="EMBL" id="BPLR01017883">
    <property type="protein sequence ID" value="GIY95206.1"/>
    <property type="molecule type" value="Genomic_DNA"/>
</dbReference>
<organism evidence="2 3">
    <name type="scientific">Caerostris extrusa</name>
    <name type="common">Bark spider</name>
    <name type="synonym">Caerostris bankana</name>
    <dbReference type="NCBI Taxonomy" id="172846"/>
    <lineage>
        <taxon>Eukaryota</taxon>
        <taxon>Metazoa</taxon>
        <taxon>Ecdysozoa</taxon>
        <taxon>Arthropoda</taxon>
        <taxon>Chelicerata</taxon>
        <taxon>Arachnida</taxon>
        <taxon>Araneae</taxon>
        <taxon>Araneomorphae</taxon>
        <taxon>Entelegynae</taxon>
        <taxon>Araneoidea</taxon>
        <taxon>Araneidae</taxon>
        <taxon>Caerostris</taxon>
    </lineage>
</organism>
<accession>A0AAV4XMM2</accession>
<dbReference type="AlphaFoldDB" id="A0AAV4XMM2"/>
<evidence type="ECO:0000313" key="2">
    <source>
        <dbReference type="EMBL" id="GIY95206.1"/>
    </source>
</evidence>
<evidence type="ECO:0000256" key="1">
    <source>
        <dbReference type="SAM" id="Phobius"/>
    </source>
</evidence>
<dbReference type="Proteomes" id="UP001054945">
    <property type="component" value="Unassembled WGS sequence"/>
</dbReference>
<reference evidence="2 3" key="1">
    <citation type="submission" date="2021-06" db="EMBL/GenBank/DDBJ databases">
        <title>Caerostris extrusa draft genome.</title>
        <authorList>
            <person name="Kono N."/>
            <person name="Arakawa K."/>
        </authorList>
    </citation>
    <scope>NUCLEOTIDE SEQUENCE [LARGE SCALE GENOMIC DNA]</scope>
</reference>
<keyword evidence="1" id="KW-0472">Membrane</keyword>